<dbReference type="GO" id="GO:0005737">
    <property type="term" value="C:cytoplasm"/>
    <property type="evidence" value="ECO:0007669"/>
    <property type="project" value="TreeGrafter"/>
</dbReference>
<dbReference type="OMA" id="ISWELVH"/>
<dbReference type="PANTHER" id="PTHR15430:SF1">
    <property type="entry name" value="GLOMULIN"/>
    <property type="match status" value="1"/>
</dbReference>
<protein>
    <submittedName>
        <fullName evidence="3">Uncharacterized protein</fullName>
    </submittedName>
</protein>
<proteinExistence type="predicted"/>
<reference evidence="3 4" key="1">
    <citation type="submission" date="2015-12" db="EMBL/GenBank/DDBJ databases">
        <title>Dictyostelia acquired genes for synthesis and detection of signals that induce cell-type specialization by lateral gene transfer from prokaryotes.</title>
        <authorList>
            <person name="Gloeckner G."/>
            <person name="Schaap P."/>
        </authorList>
    </citation>
    <scope>NUCLEOTIDE SEQUENCE [LARGE SCALE GENOMIC DNA]</scope>
    <source>
        <strain evidence="3 4">TK</strain>
    </source>
</reference>
<keyword evidence="4" id="KW-1185">Reference proteome</keyword>
<feature type="coiled-coil region" evidence="1">
    <location>
        <begin position="187"/>
        <end position="217"/>
    </location>
</feature>
<dbReference type="InterPro" id="IPR019516">
    <property type="entry name" value="Glomulin/ALF4"/>
</dbReference>
<dbReference type="Proteomes" id="UP000076078">
    <property type="component" value="Unassembled WGS sequence"/>
</dbReference>
<dbReference type="EMBL" id="LODT01000039">
    <property type="protein sequence ID" value="KYQ89719.1"/>
    <property type="molecule type" value="Genomic_DNA"/>
</dbReference>
<dbReference type="STRING" id="361077.A0A151Z6Y1"/>
<dbReference type="GO" id="GO:0055105">
    <property type="term" value="F:ubiquitin-protein transferase inhibitor activity"/>
    <property type="evidence" value="ECO:0007669"/>
    <property type="project" value="TreeGrafter"/>
</dbReference>
<organism evidence="3 4">
    <name type="scientific">Tieghemostelium lacteum</name>
    <name type="common">Slime mold</name>
    <name type="synonym">Dictyostelium lacteum</name>
    <dbReference type="NCBI Taxonomy" id="361077"/>
    <lineage>
        <taxon>Eukaryota</taxon>
        <taxon>Amoebozoa</taxon>
        <taxon>Evosea</taxon>
        <taxon>Eumycetozoa</taxon>
        <taxon>Dictyostelia</taxon>
        <taxon>Dictyosteliales</taxon>
        <taxon>Raperosteliaceae</taxon>
        <taxon>Tieghemostelium</taxon>
    </lineage>
</organism>
<dbReference type="AlphaFoldDB" id="A0A151Z6Y1"/>
<feature type="compositionally biased region" description="Low complexity" evidence="2">
    <location>
        <begin position="229"/>
        <end position="241"/>
    </location>
</feature>
<dbReference type="PANTHER" id="PTHR15430">
    <property type="entry name" value="GLOMULIN"/>
    <property type="match status" value="1"/>
</dbReference>
<feature type="region of interest" description="Disordered" evidence="2">
    <location>
        <begin position="217"/>
        <end position="242"/>
    </location>
</feature>
<feature type="compositionally biased region" description="Acidic residues" evidence="2">
    <location>
        <begin position="217"/>
        <end position="228"/>
    </location>
</feature>
<comment type="caution">
    <text evidence="3">The sequence shown here is derived from an EMBL/GenBank/DDBJ whole genome shotgun (WGS) entry which is preliminary data.</text>
</comment>
<dbReference type="OrthoDB" id="619536at2759"/>
<sequence>MEELERKLNQNQQIREEEELEDLEIENQLLDIIEPLLLQSGDGAQIKEQLENYKNEKEFEKFFQILYEQLINPESEINKSYNDIYWEFVNQLVRSLNSHSRDWNVLNPLNVNSKSVILLNILEWLSLNSSPREFLLVIEEFQVSSFIRLGLFTKISLINLSKHSLKRIKVEKRLVFLKSLLSPMIKLLIEEKELEDKESLQKQQQQQQQNLNIETEEIDDEDSQDENNNESGDQQQQQQQQGVKIVGPEKEELLSQTNTDSDLKWQYPLTVILEFVHSFIVDLNQESVENYKLDAVSEQQHLLLQFILQLLSLESVASTPQPLLCNGFPIVNLIGDCLSDLGISIPYILNSDKRFRGKKREMELEDMYLDEGLDDEDFQDDPDLQSLLQLDENQPKTNFDDDLEEEEEDETLDILWDLNLSYAGIGHLLYLLLLKSNETHKLPSIISSQSLLMDSLPYIISLLQHSNYKLGFKAIQMISFLEKRIKNSSIHIPLEYLKNPDLHDPISDLLDSNNNNNNNSNSNNTKSGAIWIFDKSTQSLDVHYHFLQLIECMINYLVKCPVQKIRSFSYKVFVLLLNSLSADSRFNLLSTLIQTCIFPSFTGLLVHIFKEQIDHAWNDSSSTSSTDQKAYFVSPKILEIVTYPLQPGGNMMERMDTIMNGLNLYRYLLIRDKETNYTSIWHRAQIQASRDISLLPLKRDLEKVQSEFQSSANGDEATMKKLLSSVSKMGLEELSKEEVQKASTLVVFHLDMAIDIINRIFELQDTLKSDD</sequence>
<keyword evidence="1" id="KW-0175">Coiled coil</keyword>
<dbReference type="InParanoid" id="A0A151Z6Y1"/>
<dbReference type="InterPro" id="IPR013877">
    <property type="entry name" value="YAP-bd/ALF4/Glomulin"/>
</dbReference>
<dbReference type="Pfam" id="PF08568">
    <property type="entry name" value="Kinetochor_Ybp2"/>
    <property type="match status" value="1"/>
</dbReference>
<evidence type="ECO:0000313" key="3">
    <source>
        <dbReference type="EMBL" id="KYQ89719.1"/>
    </source>
</evidence>
<evidence type="ECO:0000256" key="1">
    <source>
        <dbReference type="SAM" id="Coils"/>
    </source>
</evidence>
<name>A0A151Z6Y1_TIELA</name>
<gene>
    <name evidence="3" type="ORF">DLAC_09687</name>
</gene>
<accession>A0A151Z6Y1</accession>
<evidence type="ECO:0000256" key="2">
    <source>
        <dbReference type="SAM" id="MobiDB-lite"/>
    </source>
</evidence>
<dbReference type="FunCoup" id="A0A151Z6Y1">
    <property type="interactions" value="607"/>
</dbReference>
<evidence type="ECO:0000313" key="4">
    <source>
        <dbReference type="Proteomes" id="UP000076078"/>
    </source>
</evidence>